<dbReference type="SMART" id="SM00355">
    <property type="entry name" value="ZnF_C2H2"/>
    <property type="match status" value="7"/>
</dbReference>
<keyword evidence="5 11" id="KW-0863">Zinc-finger</keyword>
<dbReference type="Pfam" id="PF00096">
    <property type="entry name" value="zf-C2H2"/>
    <property type="match status" value="6"/>
</dbReference>
<keyword evidence="15" id="KW-1185">Reference proteome</keyword>
<evidence type="ECO:0000256" key="6">
    <source>
        <dbReference type="ARBA" id="ARBA00022833"/>
    </source>
</evidence>
<evidence type="ECO:0000256" key="5">
    <source>
        <dbReference type="ARBA" id="ARBA00022771"/>
    </source>
</evidence>
<evidence type="ECO:0000256" key="3">
    <source>
        <dbReference type="ARBA" id="ARBA00022723"/>
    </source>
</evidence>
<keyword evidence="4" id="KW-0677">Repeat</keyword>
<dbReference type="FunFam" id="3.30.160.60:FF:001954">
    <property type="entry name" value="Zinc finger protein 787"/>
    <property type="match status" value="2"/>
</dbReference>
<evidence type="ECO:0000313" key="14">
    <source>
        <dbReference type="Ensembl" id="ENSHHUP00000016014.1"/>
    </source>
</evidence>
<comment type="similarity">
    <text evidence="2">Belongs to the krueppel C2H2-type zinc-finger protein family.</text>
</comment>
<protein>
    <recommendedName>
        <fullName evidence="13">C2H2-type domain-containing protein</fullName>
    </recommendedName>
</protein>
<evidence type="ECO:0000256" key="10">
    <source>
        <dbReference type="ARBA" id="ARBA00023242"/>
    </source>
</evidence>
<dbReference type="GO" id="GO:0045893">
    <property type="term" value="P:positive regulation of DNA-templated transcription"/>
    <property type="evidence" value="ECO:0007669"/>
    <property type="project" value="UniProtKB-ARBA"/>
</dbReference>
<evidence type="ECO:0000256" key="4">
    <source>
        <dbReference type="ARBA" id="ARBA00022737"/>
    </source>
</evidence>
<dbReference type="PANTHER" id="PTHR16515:SF49">
    <property type="entry name" value="GASTRULA ZINC FINGER PROTEIN XLCGF49.1-LIKE-RELATED"/>
    <property type="match status" value="1"/>
</dbReference>
<dbReference type="Proteomes" id="UP000314982">
    <property type="component" value="Unassembled WGS sequence"/>
</dbReference>
<dbReference type="FunFam" id="3.30.160.60:FF:000358">
    <property type="entry name" value="zinc finger protein 24"/>
    <property type="match status" value="1"/>
</dbReference>
<evidence type="ECO:0000256" key="2">
    <source>
        <dbReference type="ARBA" id="ARBA00006991"/>
    </source>
</evidence>
<organism evidence="14 15">
    <name type="scientific">Hucho hucho</name>
    <name type="common">huchen</name>
    <dbReference type="NCBI Taxonomy" id="62062"/>
    <lineage>
        <taxon>Eukaryota</taxon>
        <taxon>Metazoa</taxon>
        <taxon>Chordata</taxon>
        <taxon>Craniata</taxon>
        <taxon>Vertebrata</taxon>
        <taxon>Euteleostomi</taxon>
        <taxon>Actinopterygii</taxon>
        <taxon>Neopterygii</taxon>
        <taxon>Teleostei</taxon>
        <taxon>Protacanthopterygii</taxon>
        <taxon>Salmoniformes</taxon>
        <taxon>Salmonidae</taxon>
        <taxon>Salmoninae</taxon>
        <taxon>Hucho</taxon>
    </lineage>
</organism>
<feature type="domain" description="C2H2-type" evidence="13">
    <location>
        <begin position="164"/>
        <end position="191"/>
    </location>
</feature>
<reference evidence="15" key="1">
    <citation type="submission" date="2018-06" db="EMBL/GenBank/DDBJ databases">
        <title>Genome assembly of Danube salmon.</title>
        <authorList>
            <person name="Macqueen D.J."/>
            <person name="Gundappa M.K."/>
        </authorList>
    </citation>
    <scope>NUCLEOTIDE SEQUENCE [LARGE SCALE GENOMIC DNA]</scope>
</reference>
<dbReference type="GO" id="GO:0005694">
    <property type="term" value="C:chromosome"/>
    <property type="evidence" value="ECO:0007669"/>
    <property type="project" value="UniProtKB-ARBA"/>
</dbReference>
<dbReference type="AlphaFoldDB" id="A0A4W5KXW1"/>
<evidence type="ECO:0000259" key="13">
    <source>
        <dbReference type="PROSITE" id="PS50157"/>
    </source>
</evidence>
<dbReference type="GO" id="GO:0005634">
    <property type="term" value="C:nucleus"/>
    <property type="evidence" value="ECO:0007669"/>
    <property type="project" value="UniProtKB-SubCell"/>
</dbReference>
<keyword evidence="7" id="KW-0805">Transcription regulation</keyword>
<evidence type="ECO:0000256" key="12">
    <source>
        <dbReference type="SAM" id="MobiDB-lite"/>
    </source>
</evidence>
<keyword evidence="6" id="KW-0862">Zinc</keyword>
<dbReference type="Ensembl" id="ENSHHUT00000016577.1">
    <property type="protein sequence ID" value="ENSHHUP00000016014.1"/>
    <property type="gene ID" value="ENSHHUG00000009958.1"/>
</dbReference>
<feature type="domain" description="C2H2-type" evidence="13">
    <location>
        <begin position="135"/>
        <end position="162"/>
    </location>
</feature>
<keyword evidence="9" id="KW-0804">Transcription</keyword>
<evidence type="ECO:0000256" key="8">
    <source>
        <dbReference type="ARBA" id="ARBA00023125"/>
    </source>
</evidence>
<dbReference type="GeneTree" id="ENSGT00940000154308"/>
<reference evidence="14" key="2">
    <citation type="submission" date="2025-08" db="UniProtKB">
        <authorList>
            <consortium name="Ensembl"/>
        </authorList>
    </citation>
    <scope>IDENTIFICATION</scope>
</reference>
<proteinExistence type="inferred from homology"/>
<sequence>MFSVHNSFISKYYNMGSGPRTEGTRSKVNQLKTCLYESKVLECYYYLYYIGERPDSHSDSGKSSSVAPDSETPKPARQHHCSHCGKSFWWLGHLRHHKRTHTGEKPYHCSQCGKRFTMLGNLKQHARTHTEERPFKCSKCGKSFTWLRYLNKHEEIHLVGRKTCQCSQCGKRFTTLGYLKTHKRIHSGEKPYQCSQCGMTYNQLGNLKSHERIHTGEKPFQCSQCGKRFTGSRNLKLHEEKTYHCSHCGKTFSRSEDLKSHERIERLYLAHTEDQPKDFSALIAHVTTLLNRLTSRLHQKARNSLAQEGTVQAEEGVFTHLLHIRVCKAVIKAKGGYFEESQI</sequence>
<dbReference type="PROSITE" id="PS00028">
    <property type="entry name" value="ZINC_FINGER_C2H2_1"/>
    <property type="match status" value="6"/>
</dbReference>
<evidence type="ECO:0000256" key="7">
    <source>
        <dbReference type="ARBA" id="ARBA00023015"/>
    </source>
</evidence>
<accession>A0A4W5KXW1</accession>
<dbReference type="PANTHER" id="PTHR16515">
    <property type="entry name" value="PR DOMAIN ZINC FINGER PROTEIN"/>
    <property type="match status" value="1"/>
</dbReference>
<comment type="subcellular location">
    <subcellularLocation>
        <location evidence="1">Nucleus</location>
    </subcellularLocation>
</comment>
<dbReference type="FunFam" id="3.30.160.60:FF:001732">
    <property type="entry name" value="Zgc:162936"/>
    <property type="match status" value="1"/>
</dbReference>
<keyword evidence="10" id="KW-0539">Nucleus</keyword>
<dbReference type="InterPro" id="IPR013087">
    <property type="entry name" value="Znf_C2H2_type"/>
</dbReference>
<name>A0A4W5KXW1_9TELE</name>
<dbReference type="STRING" id="62062.ENSHHUP00000016014"/>
<keyword evidence="8" id="KW-0238">DNA-binding</keyword>
<dbReference type="SUPFAM" id="SSF57667">
    <property type="entry name" value="beta-beta-alpha zinc fingers"/>
    <property type="match status" value="4"/>
</dbReference>
<feature type="domain" description="C2H2-type" evidence="13">
    <location>
        <begin position="243"/>
        <end position="276"/>
    </location>
</feature>
<dbReference type="Gene3D" id="3.30.160.60">
    <property type="entry name" value="Classic Zinc Finger"/>
    <property type="match status" value="7"/>
</dbReference>
<keyword evidence="3" id="KW-0479">Metal-binding</keyword>
<evidence type="ECO:0000256" key="11">
    <source>
        <dbReference type="PROSITE-ProRule" id="PRU00042"/>
    </source>
</evidence>
<dbReference type="GO" id="GO:0043565">
    <property type="term" value="F:sequence-specific DNA binding"/>
    <property type="evidence" value="ECO:0007669"/>
    <property type="project" value="UniProtKB-ARBA"/>
</dbReference>
<evidence type="ECO:0000313" key="15">
    <source>
        <dbReference type="Proteomes" id="UP000314982"/>
    </source>
</evidence>
<evidence type="ECO:0000256" key="9">
    <source>
        <dbReference type="ARBA" id="ARBA00023163"/>
    </source>
</evidence>
<feature type="domain" description="C2H2-type" evidence="13">
    <location>
        <begin position="107"/>
        <end position="134"/>
    </location>
</feature>
<reference evidence="14" key="3">
    <citation type="submission" date="2025-09" db="UniProtKB">
        <authorList>
            <consortium name="Ensembl"/>
        </authorList>
    </citation>
    <scope>IDENTIFICATION</scope>
</reference>
<evidence type="ECO:0000256" key="1">
    <source>
        <dbReference type="ARBA" id="ARBA00004123"/>
    </source>
</evidence>
<dbReference type="FunFam" id="3.30.160.60:FF:000110">
    <property type="entry name" value="Zinc finger protein-like"/>
    <property type="match status" value="1"/>
</dbReference>
<feature type="domain" description="C2H2-type" evidence="13">
    <location>
        <begin position="192"/>
        <end position="219"/>
    </location>
</feature>
<feature type="region of interest" description="Disordered" evidence="12">
    <location>
        <begin position="55"/>
        <end position="79"/>
    </location>
</feature>
<dbReference type="GO" id="GO:0008270">
    <property type="term" value="F:zinc ion binding"/>
    <property type="evidence" value="ECO:0007669"/>
    <property type="project" value="UniProtKB-KW"/>
</dbReference>
<feature type="domain" description="C2H2-type" evidence="13">
    <location>
        <begin position="220"/>
        <end position="244"/>
    </location>
</feature>
<dbReference type="PROSITE" id="PS50157">
    <property type="entry name" value="ZINC_FINGER_C2H2_2"/>
    <property type="match status" value="7"/>
</dbReference>
<dbReference type="FunFam" id="3.30.160.60:FF:000965">
    <property type="entry name" value="Neurotrophin receptor-interacting factor homolog"/>
    <property type="match status" value="1"/>
</dbReference>
<dbReference type="InterPro" id="IPR036236">
    <property type="entry name" value="Znf_C2H2_sf"/>
</dbReference>
<feature type="domain" description="C2H2-type" evidence="13">
    <location>
        <begin position="79"/>
        <end position="106"/>
    </location>
</feature>
<dbReference type="InterPro" id="IPR050331">
    <property type="entry name" value="Zinc_finger"/>
</dbReference>